<evidence type="ECO:0000259" key="5">
    <source>
        <dbReference type="PROSITE" id="PS50279"/>
    </source>
</evidence>
<dbReference type="CDD" id="cd00109">
    <property type="entry name" value="Kunitz-type"/>
    <property type="match status" value="1"/>
</dbReference>
<evidence type="ECO:0000256" key="3">
    <source>
        <dbReference type="ARBA" id="ARBA00023157"/>
    </source>
</evidence>
<keyword evidence="6" id="KW-1185">Reference proteome</keyword>
<proteinExistence type="predicted"/>
<dbReference type="InterPro" id="IPR020901">
    <property type="entry name" value="Prtase_inh_Kunz-CS"/>
</dbReference>
<dbReference type="Proteomes" id="UP001652740">
    <property type="component" value="Unplaced"/>
</dbReference>
<dbReference type="RefSeq" id="XP_052749509.1">
    <property type="nucleotide sequence ID" value="XM_052893549.1"/>
</dbReference>
<dbReference type="GeneID" id="128200357"/>
<dbReference type="Gene3D" id="4.10.410.10">
    <property type="entry name" value="Pancreatic trypsin inhibitor Kunitz domain"/>
    <property type="match status" value="1"/>
</dbReference>
<keyword evidence="4" id="KW-0732">Signal</keyword>
<dbReference type="PANTHER" id="PTHR10083:SF374">
    <property type="entry name" value="BPTI_KUNITZ INHIBITOR DOMAIN-CONTAINING PROTEIN"/>
    <property type="match status" value="1"/>
</dbReference>
<keyword evidence="2 7" id="KW-0722">Serine protease inhibitor</keyword>
<keyword evidence="3" id="KW-1015">Disulfide bond</keyword>
<dbReference type="InterPro" id="IPR050098">
    <property type="entry name" value="TFPI/VKTCI-like"/>
</dbReference>
<evidence type="ECO:0000256" key="2">
    <source>
        <dbReference type="ARBA" id="ARBA00022900"/>
    </source>
</evidence>
<feature type="signal peptide" evidence="4">
    <location>
        <begin position="1"/>
        <end position="19"/>
    </location>
</feature>
<evidence type="ECO:0000256" key="1">
    <source>
        <dbReference type="ARBA" id="ARBA00022690"/>
    </source>
</evidence>
<dbReference type="SUPFAM" id="SSF57362">
    <property type="entry name" value="BPTI-like"/>
    <property type="match status" value="1"/>
</dbReference>
<evidence type="ECO:0000313" key="7">
    <source>
        <dbReference type="RefSeq" id="XP_052749509.1"/>
    </source>
</evidence>
<dbReference type="PROSITE" id="PS50279">
    <property type="entry name" value="BPTI_KUNITZ_2"/>
    <property type="match status" value="1"/>
</dbReference>
<evidence type="ECO:0000313" key="6">
    <source>
        <dbReference type="Proteomes" id="UP001652740"/>
    </source>
</evidence>
<dbReference type="InterPro" id="IPR036880">
    <property type="entry name" value="Kunitz_BPTI_sf"/>
</dbReference>
<dbReference type="PROSITE" id="PS00280">
    <property type="entry name" value="BPTI_KUNITZ_1"/>
    <property type="match status" value="1"/>
</dbReference>
<feature type="chain" id="PRO_5046727619" evidence="4">
    <location>
        <begin position="20"/>
        <end position="82"/>
    </location>
</feature>
<dbReference type="Pfam" id="PF00014">
    <property type="entry name" value="Kunitz_BPTI"/>
    <property type="match status" value="1"/>
</dbReference>
<protein>
    <submittedName>
        <fullName evidence="7">Kunitz-type serine protease inhibitor 2-like</fullName>
    </submittedName>
</protein>
<name>A0ABM3MDM6_GALME</name>
<gene>
    <name evidence="7" type="primary">LOC128200357</name>
</gene>
<reference evidence="7" key="1">
    <citation type="submission" date="2025-08" db="UniProtKB">
        <authorList>
            <consortium name="RefSeq"/>
        </authorList>
    </citation>
    <scope>IDENTIFICATION</scope>
    <source>
        <tissue evidence="7">Whole larvae</tissue>
    </source>
</reference>
<dbReference type="GO" id="GO:0004867">
    <property type="term" value="F:serine-type endopeptidase inhibitor activity"/>
    <property type="evidence" value="ECO:0007669"/>
    <property type="project" value="UniProtKB-KW"/>
</dbReference>
<dbReference type="PRINTS" id="PR00759">
    <property type="entry name" value="BASICPTASE"/>
</dbReference>
<keyword evidence="1 7" id="KW-0646">Protease inhibitor</keyword>
<feature type="domain" description="BPTI/Kunitz inhibitor" evidence="5">
    <location>
        <begin position="28"/>
        <end position="78"/>
    </location>
</feature>
<dbReference type="InterPro" id="IPR002223">
    <property type="entry name" value="Kunitz_BPTI"/>
</dbReference>
<sequence>MKLFVILFVLVSVLNSSYAEEEENRDPCKFPIESGMCFGYTEVYGYNVTNNECRLFVYGGCMGNENRFNTKEECEKTCLNNE</sequence>
<organism evidence="6 7">
    <name type="scientific">Galleria mellonella</name>
    <name type="common">Greater wax moth</name>
    <dbReference type="NCBI Taxonomy" id="7137"/>
    <lineage>
        <taxon>Eukaryota</taxon>
        <taxon>Metazoa</taxon>
        <taxon>Ecdysozoa</taxon>
        <taxon>Arthropoda</taxon>
        <taxon>Hexapoda</taxon>
        <taxon>Insecta</taxon>
        <taxon>Pterygota</taxon>
        <taxon>Neoptera</taxon>
        <taxon>Endopterygota</taxon>
        <taxon>Lepidoptera</taxon>
        <taxon>Glossata</taxon>
        <taxon>Ditrysia</taxon>
        <taxon>Pyraloidea</taxon>
        <taxon>Pyralidae</taxon>
        <taxon>Galleriinae</taxon>
        <taxon>Galleria</taxon>
    </lineage>
</organism>
<evidence type="ECO:0000256" key="4">
    <source>
        <dbReference type="SAM" id="SignalP"/>
    </source>
</evidence>
<dbReference type="PANTHER" id="PTHR10083">
    <property type="entry name" value="KUNITZ-TYPE PROTEASE INHIBITOR-RELATED"/>
    <property type="match status" value="1"/>
</dbReference>
<accession>A0ABM3MDM6</accession>
<dbReference type="SMART" id="SM00131">
    <property type="entry name" value="KU"/>
    <property type="match status" value="1"/>
</dbReference>